<proteinExistence type="predicted"/>
<dbReference type="AlphaFoldDB" id="A0A5N6BYD5"/>
<evidence type="ECO:0000313" key="3">
    <source>
        <dbReference type="Proteomes" id="UP000313066"/>
    </source>
</evidence>
<evidence type="ECO:0000259" key="1">
    <source>
        <dbReference type="Pfam" id="PF00578"/>
    </source>
</evidence>
<dbReference type="Gene3D" id="3.40.30.10">
    <property type="entry name" value="Glutaredoxin"/>
    <property type="match status" value="1"/>
</dbReference>
<dbReference type="SUPFAM" id="SSF52833">
    <property type="entry name" value="Thioredoxin-like"/>
    <property type="match status" value="1"/>
</dbReference>
<dbReference type="EMBL" id="VDMA02000005">
    <property type="protein sequence ID" value="KAB8185502.1"/>
    <property type="molecule type" value="Genomic_DNA"/>
</dbReference>
<protein>
    <submittedName>
        <fullName evidence="2">Redoxin domain-containing protein</fullName>
    </submittedName>
</protein>
<sequence>MSIFAVSFAGLVGVLNLLLTAGVIRRLRAYDILPAARSDPGRWRVVHKPPRAMRAAGERVGAFHGHTVRGEPIGEEFFARSTTLVGAFTAGCQACEERLPEFAEFAAAFPGGGTQVLALLVGDARDLADKVRQLEPVATVVVEPDRGGPVGEALGVRAYPALALVDPGGVVSASGAGMEHLFLDPAEV</sequence>
<dbReference type="GO" id="GO:0016491">
    <property type="term" value="F:oxidoreductase activity"/>
    <property type="evidence" value="ECO:0007669"/>
    <property type="project" value="InterPro"/>
</dbReference>
<name>A0A5N6BYD5_9ACTN</name>
<gene>
    <name evidence="2" type="ORF">FH610_012035</name>
</gene>
<evidence type="ECO:0000313" key="2">
    <source>
        <dbReference type="EMBL" id="KAB8185502.1"/>
    </source>
</evidence>
<dbReference type="InterPro" id="IPR000866">
    <property type="entry name" value="AhpC/TSA"/>
</dbReference>
<feature type="domain" description="Alkyl hydroperoxide reductase subunit C/ Thiol specific antioxidant" evidence="1">
    <location>
        <begin position="63"/>
        <end position="172"/>
    </location>
</feature>
<dbReference type="GO" id="GO:0016209">
    <property type="term" value="F:antioxidant activity"/>
    <property type="evidence" value="ECO:0007669"/>
    <property type="project" value="InterPro"/>
</dbReference>
<comment type="caution">
    <text evidence="2">The sequence shown here is derived from an EMBL/GenBank/DDBJ whole genome shotgun (WGS) entry which is preliminary data.</text>
</comment>
<keyword evidence="3" id="KW-1185">Reference proteome</keyword>
<dbReference type="InterPro" id="IPR036249">
    <property type="entry name" value="Thioredoxin-like_sf"/>
</dbReference>
<accession>A0A5N6BYD5</accession>
<reference evidence="2 3" key="1">
    <citation type="submission" date="2019-10" db="EMBL/GenBank/DDBJ databases">
        <title>Nonomuraea sp. nov., isolated from Phyllanthus amarus.</title>
        <authorList>
            <person name="Klykleung N."/>
            <person name="Tanasupawat S."/>
        </authorList>
    </citation>
    <scope>NUCLEOTIDE SEQUENCE [LARGE SCALE GENOMIC DNA]</scope>
    <source>
        <strain evidence="2 3">CR1-09</strain>
    </source>
</reference>
<organism evidence="2 3">
    <name type="scientific">Microbispora catharanthi</name>
    <dbReference type="NCBI Taxonomy" id="1712871"/>
    <lineage>
        <taxon>Bacteria</taxon>
        <taxon>Bacillati</taxon>
        <taxon>Actinomycetota</taxon>
        <taxon>Actinomycetes</taxon>
        <taxon>Streptosporangiales</taxon>
        <taxon>Streptosporangiaceae</taxon>
        <taxon>Microbispora</taxon>
    </lineage>
</organism>
<dbReference type="Pfam" id="PF00578">
    <property type="entry name" value="AhpC-TSA"/>
    <property type="match status" value="1"/>
</dbReference>
<dbReference type="Proteomes" id="UP000313066">
    <property type="component" value="Unassembled WGS sequence"/>
</dbReference>
<dbReference type="RefSeq" id="WP_139574399.1">
    <property type="nucleotide sequence ID" value="NZ_VDMA02000005.1"/>
</dbReference>